<gene>
    <name evidence="3" type="ORF">SAMN02745784_01557</name>
</gene>
<dbReference type="PANTHER" id="PTHR46797">
    <property type="entry name" value="HTH-TYPE TRANSCRIPTIONAL REGULATOR"/>
    <property type="match status" value="1"/>
</dbReference>
<evidence type="ECO:0000313" key="3">
    <source>
        <dbReference type="EMBL" id="SHE70756.1"/>
    </source>
</evidence>
<evidence type="ECO:0000313" key="4">
    <source>
        <dbReference type="Proteomes" id="UP000184114"/>
    </source>
</evidence>
<dbReference type="CDD" id="cd00093">
    <property type="entry name" value="HTH_XRE"/>
    <property type="match status" value="1"/>
</dbReference>
<dbReference type="InterPro" id="IPR010982">
    <property type="entry name" value="Lambda_DNA-bd_dom_sf"/>
</dbReference>
<dbReference type="SMART" id="SM00530">
    <property type="entry name" value="HTH_XRE"/>
    <property type="match status" value="1"/>
</dbReference>
<sequence>MNEIKKTLNYNDMGLRIRLEREKLGISREKFAEIVGLSSFYIGQIERGDRKMSLDTLANIASSLNISVDYLLYGHSRYMENMIILEAFDNSYKESIDDELKEILNILKGSSKEQLSLIKDIYKLILSSSGK</sequence>
<name>A0A1M4VNY5_9FIRM</name>
<dbReference type="InterPro" id="IPR050807">
    <property type="entry name" value="TransReg_Diox_bact_type"/>
</dbReference>
<dbReference type="Pfam" id="PF01381">
    <property type="entry name" value="HTH_3"/>
    <property type="match status" value="1"/>
</dbReference>
<dbReference type="PROSITE" id="PS50943">
    <property type="entry name" value="HTH_CROC1"/>
    <property type="match status" value="1"/>
</dbReference>
<proteinExistence type="predicted"/>
<dbReference type="Gene3D" id="1.10.260.40">
    <property type="entry name" value="lambda repressor-like DNA-binding domains"/>
    <property type="match status" value="1"/>
</dbReference>
<reference evidence="4" key="1">
    <citation type="submission" date="2016-11" db="EMBL/GenBank/DDBJ databases">
        <authorList>
            <person name="Varghese N."/>
            <person name="Submissions S."/>
        </authorList>
    </citation>
    <scope>NUCLEOTIDE SEQUENCE [LARGE SCALE GENOMIC DNA]</scope>
    <source>
        <strain evidence="4">DSM 18095</strain>
    </source>
</reference>
<dbReference type="SUPFAM" id="SSF47413">
    <property type="entry name" value="lambda repressor-like DNA-binding domains"/>
    <property type="match status" value="1"/>
</dbReference>
<dbReference type="RefSeq" id="WP_072975040.1">
    <property type="nucleotide sequence ID" value="NZ_FQTY01000005.1"/>
</dbReference>
<dbReference type="GO" id="GO:0003700">
    <property type="term" value="F:DNA-binding transcription factor activity"/>
    <property type="evidence" value="ECO:0007669"/>
    <property type="project" value="TreeGrafter"/>
</dbReference>
<dbReference type="GO" id="GO:0005829">
    <property type="term" value="C:cytosol"/>
    <property type="evidence" value="ECO:0007669"/>
    <property type="project" value="TreeGrafter"/>
</dbReference>
<protein>
    <submittedName>
        <fullName evidence="3">DNA-binding transcriptional regulator, XRE-family HTH domain</fullName>
    </submittedName>
</protein>
<evidence type="ECO:0000256" key="1">
    <source>
        <dbReference type="ARBA" id="ARBA00023125"/>
    </source>
</evidence>
<organism evidence="3 4">
    <name type="scientific">Tissierella praeacuta DSM 18095</name>
    <dbReference type="NCBI Taxonomy" id="1123404"/>
    <lineage>
        <taxon>Bacteria</taxon>
        <taxon>Bacillati</taxon>
        <taxon>Bacillota</taxon>
        <taxon>Tissierellia</taxon>
        <taxon>Tissierellales</taxon>
        <taxon>Tissierellaceae</taxon>
        <taxon>Tissierella</taxon>
    </lineage>
</organism>
<dbReference type="EMBL" id="FQTY01000005">
    <property type="protein sequence ID" value="SHE70756.1"/>
    <property type="molecule type" value="Genomic_DNA"/>
</dbReference>
<evidence type="ECO:0000259" key="2">
    <source>
        <dbReference type="PROSITE" id="PS50943"/>
    </source>
</evidence>
<dbReference type="Proteomes" id="UP000184114">
    <property type="component" value="Unassembled WGS sequence"/>
</dbReference>
<dbReference type="InterPro" id="IPR001387">
    <property type="entry name" value="Cro/C1-type_HTH"/>
</dbReference>
<feature type="domain" description="HTH cro/C1-type" evidence="2">
    <location>
        <begin position="17"/>
        <end position="71"/>
    </location>
</feature>
<keyword evidence="1 3" id="KW-0238">DNA-binding</keyword>
<accession>A0A1M4VNY5</accession>
<dbReference type="STRING" id="1123404.SAMN02745784_01557"/>
<dbReference type="GO" id="GO:0003677">
    <property type="term" value="F:DNA binding"/>
    <property type="evidence" value="ECO:0007669"/>
    <property type="project" value="UniProtKB-KW"/>
</dbReference>
<dbReference type="PANTHER" id="PTHR46797:SF1">
    <property type="entry name" value="METHYLPHOSPHONATE SYNTHASE"/>
    <property type="match status" value="1"/>
</dbReference>
<keyword evidence="4" id="KW-1185">Reference proteome</keyword>
<dbReference type="AlphaFoldDB" id="A0A1M4VNY5"/>
<dbReference type="GeneID" id="90993716"/>